<name>A0A8K1C3J8_PYTOL</name>
<dbReference type="Proteomes" id="UP000794436">
    <property type="component" value="Unassembled WGS sequence"/>
</dbReference>
<reference evidence="3" key="1">
    <citation type="submission" date="2019-03" db="EMBL/GenBank/DDBJ databases">
        <title>Long read genome sequence of the mycoparasitic Pythium oligandrum ATCC 38472 isolated from sugarbeet rhizosphere.</title>
        <authorList>
            <person name="Gaulin E."/>
        </authorList>
    </citation>
    <scope>NUCLEOTIDE SEQUENCE</scope>
    <source>
        <strain evidence="3">ATCC 38472_TT</strain>
    </source>
</reference>
<protein>
    <submittedName>
        <fullName evidence="3">Uncharacterized protein</fullName>
    </submittedName>
</protein>
<gene>
    <name evidence="3" type="ORF">Poli38472_010657</name>
</gene>
<feature type="coiled-coil region" evidence="1">
    <location>
        <begin position="265"/>
        <end position="299"/>
    </location>
</feature>
<keyword evidence="1" id="KW-0175">Coiled coil</keyword>
<evidence type="ECO:0000256" key="2">
    <source>
        <dbReference type="SAM" id="MobiDB-lite"/>
    </source>
</evidence>
<evidence type="ECO:0000313" key="4">
    <source>
        <dbReference type="Proteomes" id="UP000794436"/>
    </source>
</evidence>
<sequence length="412" mass="45766">MVMPPQLRAKTASAMPMKDDAPKSSSVNKRSPIKKHLQHAAVAQWPTTSGEPFKADMAILRSNELLSPTRAALPVENARARASVLQAVLSLMDHEESVVKELVPMLDVLASIPLDNEHVRRECLMALQRIQGDPSASTQRLPSTPVKAKALSRGGPRILRRRDSGRAKSPVSLRHCKEFLLACANEIHELEETNPRFDYAETCSEAAAPASSSSVKKLKNRNMDMSRSLDAFDYMTNADTSVSSGSSVHGDEDTDDVDADQGTQLSEMLCRAVEAEEEEEELEASKKEAALRLQSLRERQMCRTAFQQLRVDAPNERNAQVFPHDLARMFQAFTALKRHRALSSRNLLRKRLVFGRMKTMVKKSTLSSAPVPETTTVAVAPTLFTSKVQRVLARNWEFVVFLVIALAVQLLQ</sequence>
<proteinExistence type="predicted"/>
<feature type="region of interest" description="Disordered" evidence="2">
    <location>
        <begin position="1"/>
        <end position="30"/>
    </location>
</feature>
<dbReference type="EMBL" id="SPLM01000147">
    <property type="protein sequence ID" value="TMW55775.1"/>
    <property type="molecule type" value="Genomic_DNA"/>
</dbReference>
<feature type="region of interest" description="Disordered" evidence="2">
    <location>
        <begin position="134"/>
        <end position="166"/>
    </location>
</feature>
<evidence type="ECO:0000313" key="3">
    <source>
        <dbReference type="EMBL" id="TMW55775.1"/>
    </source>
</evidence>
<keyword evidence="4" id="KW-1185">Reference proteome</keyword>
<evidence type="ECO:0000256" key="1">
    <source>
        <dbReference type="SAM" id="Coils"/>
    </source>
</evidence>
<dbReference type="OrthoDB" id="67885at2759"/>
<comment type="caution">
    <text evidence="3">The sequence shown here is derived from an EMBL/GenBank/DDBJ whole genome shotgun (WGS) entry which is preliminary data.</text>
</comment>
<accession>A0A8K1C3J8</accession>
<organism evidence="3 4">
    <name type="scientific">Pythium oligandrum</name>
    <name type="common">Mycoparasitic fungus</name>
    <dbReference type="NCBI Taxonomy" id="41045"/>
    <lineage>
        <taxon>Eukaryota</taxon>
        <taxon>Sar</taxon>
        <taxon>Stramenopiles</taxon>
        <taxon>Oomycota</taxon>
        <taxon>Peronosporomycetes</taxon>
        <taxon>Pythiales</taxon>
        <taxon>Pythiaceae</taxon>
        <taxon>Pythium</taxon>
    </lineage>
</organism>
<dbReference type="AlphaFoldDB" id="A0A8K1C3J8"/>